<dbReference type="InterPro" id="IPR000917">
    <property type="entry name" value="Sulfatase_N"/>
</dbReference>
<dbReference type="SUPFAM" id="SSF53649">
    <property type="entry name" value="Alkaline phosphatase-like"/>
    <property type="match status" value="1"/>
</dbReference>
<protein>
    <submittedName>
        <fullName evidence="5">Choline-sulfatase</fullName>
    </submittedName>
</protein>
<evidence type="ECO:0000256" key="1">
    <source>
        <dbReference type="SAM" id="Coils"/>
    </source>
</evidence>
<dbReference type="InterPro" id="IPR021655">
    <property type="entry name" value="Put_metal-bd"/>
</dbReference>
<evidence type="ECO:0000256" key="3">
    <source>
        <dbReference type="SAM" id="Phobius"/>
    </source>
</evidence>
<feature type="transmembrane region" description="Helical" evidence="3">
    <location>
        <begin position="133"/>
        <end position="156"/>
    </location>
</feature>
<dbReference type="Proteomes" id="UP000064967">
    <property type="component" value="Chromosome"/>
</dbReference>
<accession>A0A0K1Q9X3</accession>
<feature type="transmembrane region" description="Helical" evidence="3">
    <location>
        <begin position="99"/>
        <end position="121"/>
    </location>
</feature>
<feature type="compositionally biased region" description="Polar residues" evidence="2">
    <location>
        <begin position="525"/>
        <end position="534"/>
    </location>
</feature>
<feature type="transmembrane region" description="Helical" evidence="3">
    <location>
        <begin position="251"/>
        <end position="273"/>
    </location>
</feature>
<dbReference type="PANTHER" id="PTHR43751:SF3">
    <property type="entry name" value="SULFATASE N-TERMINAL DOMAIN-CONTAINING PROTEIN"/>
    <property type="match status" value="1"/>
</dbReference>
<dbReference type="OrthoDB" id="5500422at2"/>
<evidence type="ECO:0000313" key="6">
    <source>
        <dbReference type="Proteomes" id="UP000064967"/>
    </source>
</evidence>
<feature type="transmembrane region" description="Helical" evidence="3">
    <location>
        <begin position="48"/>
        <end position="73"/>
    </location>
</feature>
<dbReference type="EMBL" id="CP012333">
    <property type="protein sequence ID" value="AKV02533.1"/>
    <property type="molecule type" value="Genomic_DNA"/>
</dbReference>
<dbReference type="Pfam" id="PF00884">
    <property type="entry name" value="Sulfatase"/>
    <property type="match status" value="1"/>
</dbReference>
<feature type="coiled-coil region" evidence="1">
    <location>
        <begin position="746"/>
        <end position="776"/>
    </location>
</feature>
<feature type="region of interest" description="Disordered" evidence="2">
    <location>
        <begin position="352"/>
        <end position="372"/>
    </location>
</feature>
<dbReference type="AlphaFoldDB" id="A0A0K1Q9X3"/>
<dbReference type="CDD" id="cd16148">
    <property type="entry name" value="sulfatase_like"/>
    <property type="match status" value="1"/>
</dbReference>
<evidence type="ECO:0000259" key="4">
    <source>
        <dbReference type="Pfam" id="PF00884"/>
    </source>
</evidence>
<organism evidence="5 6">
    <name type="scientific">Labilithrix luteola</name>
    <dbReference type="NCBI Taxonomy" id="1391654"/>
    <lineage>
        <taxon>Bacteria</taxon>
        <taxon>Pseudomonadati</taxon>
        <taxon>Myxococcota</taxon>
        <taxon>Polyangia</taxon>
        <taxon>Polyangiales</taxon>
        <taxon>Labilitrichaceae</taxon>
        <taxon>Labilithrix</taxon>
    </lineage>
</organism>
<dbReference type="PANTHER" id="PTHR43751">
    <property type="entry name" value="SULFATASE"/>
    <property type="match status" value="1"/>
</dbReference>
<keyword evidence="3" id="KW-1133">Transmembrane helix</keyword>
<proteinExistence type="predicted"/>
<feature type="transmembrane region" description="Helical" evidence="3">
    <location>
        <begin position="226"/>
        <end position="244"/>
    </location>
</feature>
<dbReference type="RefSeq" id="WP_146653442.1">
    <property type="nucleotide sequence ID" value="NZ_CP012333.1"/>
</dbReference>
<dbReference type="InterPro" id="IPR052701">
    <property type="entry name" value="GAG_Ulvan_Degrading_Sulfatases"/>
</dbReference>
<feature type="domain" description="Sulfatase N-terminal" evidence="4">
    <location>
        <begin position="380"/>
        <end position="671"/>
    </location>
</feature>
<keyword evidence="6" id="KW-1185">Reference proteome</keyword>
<evidence type="ECO:0000256" key="2">
    <source>
        <dbReference type="SAM" id="MobiDB-lite"/>
    </source>
</evidence>
<gene>
    <name evidence="5" type="ORF">AKJ09_09196</name>
</gene>
<feature type="transmembrane region" description="Helical" evidence="3">
    <location>
        <begin position="177"/>
        <end position="195"/>
    </location>
</feature>
<feature type="compositionally biased region" description="Basic and acidic residues" evidence="2">
    <location>
        <begin position="359"/>
        <end position="372"/>
    </location>
</feature>
<keyword evidence="1" id="KW-0175">Coiled coil</keyword>
<evidence type="ECO:0000313" key="5">
    <source>
        <dbReference type="EMBL" id="AKV02533.1"/>
    </source>
</evidence>
<dbReference type="Pfam" id="PF11617">
    <property type="entry name" value="Cu-binding_MopE"/>
    <property type="match status" value="1"/>
</dbReference>
<dbReference type="Gene3D" id="3.40.720.10">
    <property type="entry name" value="Alkaline Phosphatase, subunit A"/>
    <property type="match status" value="1"/>
</dbReference>
<name>A0A0K1Q9X3_9BACT</name>
<dbReference type="STRING" id="1391654.AKJ09_09196"/>
<keyword evidence="3" id="KW-0472">Membrane</keyword>
<dbReference type="KEGG" id="llu:AKJ09_09196"/>
<dbReference type="PATRIC" id="fig|1391654.3.peg.9320"/>
<keyword evidence="3" id="KW-0812">Transmembrane</keyword>
<feature type="region of interest" description="Disordered" evidence="2">
    <location>
        <begin position="521"/>
        <end position="540"/>
    </location>
</feature>
<reference evidence="5 6" key="1">
    <citation type="submission" date="2015-08" db="EMBL/GenBank/DDBJ databases">
        <authorList>
            <person name="Babu N.S."/>
            <person name="Beckwith C.J."/>
            <person name="Beseler K.G."/>
            <person name="Brison A."/>
            <person name="Carone J.V."/>
            <person name="Caskin T.P."/>
            <person name="Diamond M."/>
            <person name="Durham M.E."/>
            <person name="Foxe J.M."/>
            <person name="Go M."/>
            <person name="Henderson B.A."/>
            <person name="Jones I.B."/>
            <person name="McGettigan J.A."/>
            <person name="Micheletti S.J."/>
            <person name="Nasrallah M.E."/>
            <person name="Ortiz D."/>
            <person name="Piller C.R."/>
            <person name="Privatt S.R."/>
            <person name="Schneider S.L."/>
            <person name="Sharp S."/>
            <person name="Smith T.C."/>
            <person name="Stanton J.D."/>
            <person name="Ullery H.E."/>
            <person name="Wilson R.J."/>
            <person name="Serrano M.G."/>
            <person name="Buck G."/>
            <person name="Lee V."/>
            <person name="Wang Y."/>
            <person name="Carvalho R."/>
            <person name="Voegtly L."/>
            <person name="Shi R."/>
            <person name="Duckworth R."/>
            <person name="Johnson A."/>
            <person name="Loviza R."/>
            <person name="Walstead R."/>
            <person name="Shah Z."/>
            <person name="Kiflezghi M."/>
            <person name="Wade K."/>
            <person name="Ball S.L."/>
            <person name="Bradley K.W."/>
            <person name="Asai D.J."/>
            <person name="Bowman C.A."/>
            <person name="Russell D.A."/>
            <person name="Pope W.H."/>
            <person name="Jacobs-Sera D."/>
            <person name="Hendrix R.W."/>
            <person name="Hatfull G.F."/>
        </authorList>
    </citation>
    <scope>NUCLEOTIDE SEQUENCE [LARGE SCALE GENOMIC DNA]</scope>
    <source>
        <strain evidence="5 6">DSM 27648</strain>
    </source>
</reference>
<sequence length="780" mass="82065">MLRALFRLVLALGGAGVAALVVALLEVRAVTAEVVASGSSAPPFGALLLAELGVLVPIVVLVGGAVGVACLVFEPGEVRTPLEHLGEFRSGTVLERLRSAALAPLLVSVVFGWCLGSAHIARSALATGKPQEAGLTVGIASIGLFLALFGAAIAFLPTLRRALAAGSSAVPALLDPVVTGGVALVLVVLLFAAGISSGDTGGEGGVLGIFGVLKRGELDLRPVGDAVILALGAYLGPVAFARSLKPRGRALLFSTAVMGVAVSVGGLFVMGGLTIRAASALGREPLVARAMEKSAPLGKIALAGLRRATDRDKDGESSLFGGGDCNDRDPTINSNAIDIPGNGIDEDCSGADTPARVTEPAEPKAAAKADAPKAPKRGHNVILITVDTLRTDLGFLGYSRPVSPNLDKLAERSTVFERMYSLASYTGKSVGPFLIGKYPSETKRDFSHFNTYAQSNKFVAERAHDAGFRTFAGHCHWYFRNPTGLNQGMDVWDTSAIPPGMGDNDVSITSDRMSDMALKLLGKPENTTPHATTSDGDADGGDGKPGNFFAWFHFFDPHAQYVAHPGAPKFDGSSAAKNLYDEEVWFTDKHVGKILDYVESQPWGEDTAIVVTADHGEAFADHGMSWHGQEIWESLVRVPFIVYVPGGKPGRVPVKRSHIDLVPTLLDLMGIPQPEEGELRGTSLLEDMDVTGDDYAERDVYIDMPAGPFNGVRRAVITGPTPGTKLIHSGGSNYQLYDLSVDPAEKKDLASDKQQLASALERMQALRAGLKEIEVKGDGP</sequence>
<dbReference type="InterPro" id="IPR017850">
    <property type="entry name" value="Alkaline_phosphatase_core_sf"/>
</dbReference>